<evidence type="ECO:0000259" key="12">
    <source>
        <dbReference type="Pfam" id="PF11356"/>
    </source>
</evidence>
<protein>
    <recommendedName>
        <fullName evidence="12">Type II secretion system protein GspC N-terminal domain-containing protein</fullName>
    </recommendedName>
</protein>
<dbReference type="InterPro" id="IPR024961">
    <property type="entry name" value="T2SS_GspC_N"/>
</dbReference>
<name>A0A3B0ZGU5_9ZZZZ</name>
<keyword evidence="5" id="KW-0997">Cell inner membrane</keyword>
<keyword evidence="4" id="KW-1003">Cell membrane</keyword>
<evidence type="ECO:0000256" key="7">
    <source>
        <dbReference type="ARBA" id="ARBA00022927"/>
    </source>
</evidence>
<dbReference type="GO" id="GO:0005886">
    <property type="term" value="C:plasma membrane"/>
    <property type="evidence" value="ECO:0007669"/>
    <property type="project" value="UniProtKB-SubCell"/>
</dbReference>
<dbReference type="EMBL" id="UOFO01000123">
    <property type="protein sequence ID" value="VAW87453.1"/>
    <property type="molecule type" value="Genomic_DNA"/>
</dbReference>
<keyword evidence="9 11" id="KW-0472">Membrane</keyword>
<evidence type="ECO:0000256" key="9">
    <source>
        <dbReference type="ARBA" id="ARBA00023136"/>
    </source>
</evidence>
<feature type="domain" description="Type II secretion system protein GspC N-terminal" evidence="12">
    <location>
        <begin position="43"/>
        <end position="180"/>
    </location>
</feature>
<evidence type="ECO:0000256" key="6">
    <source>
        <dbReference type="ARBA" id="ARBA00022692"/>
    </source>
</evidence>
<dbReference type="AlphaFoldDB" id="A0A3B0ZGU5"/>
<dbReference type="NCBIfam" id="TIGR01713">
    <property type="entry name" value="typeII_sec_gspC"/>
    <property type="match status" value="1"/>
</dbReference>
<evidence type="ECO:0000256" key="4">
    <source>
        <dbReference type="ARBA" id="ARBA00022475"/>
    </source>
</evidence>
<feature type="compositionally biased region" description="Polar residues" evidence="10">
    <location>
        <begin position="187"/>
        <end position="197"/>
    </location>
</feature>
<keyword evidence="6 11" id="KW-0812">Transmembrane</keyword>
<dbReference type="Pfam" id="PF11356">
    <property type="entry name" value="T2SSC"/>
    <property type="match status" value="1"/>
</dbReference>
<dbReference type="SUPFAM" id="SSF50156">
    <property type="entry name" value="PDZ domain-like"/>
    <property type="match status" value="1"/>
</dbReference>
<evidence type="ECO:0000313" key="13">
    <source>
        <dbReference type="EMBL" id="VAW87453.1"/>
    </source>
</evidence>
<evidence type="ECO:0000256" key="3">
    <source>
        <dbReference type="ARBA" id="ARBA00022448"/>
    </source>
</evidence>
<keyword evidence="7" id="KW-0653">Protein transport</keyword>
<reference evidence="13" key="1">
    <citation type="submission" date="2018-06" db="EMBL/GenBank/DDBJ databases">
        <authorList>
            <person name="Zhirakovskaya E."/>
        </authorList>
    </citation>
    <scope>NUCLEOTIDE SEQUENCE</scope>
</reference>
<feature type="transmembrane region" description="Helical" evidence="11">
    <location>
        <begin position="37"/>
        <end position="58"/>
    </location>
</feature>
<evidence type="ECO:0000256" key="1">
    <source>
        <dbReference type="ARBA" id="ARBA00004533"/>
    </source>
</evidence>
<accession>A0A3B0ZGU5</accession>
<comment type="subcellular location">
    <subcellularLocation>
        <location evidence="1">Cell inner membrane</location>
    </subcellularLocation>
</comment>
<dbReference type="Gene3D" id="2.30.42.10">
    <property type="match status" value="1"/>
</dbReference>
<comment type="similarity">
    <text evidence="2">Belongs to the GSP C family.</text>
</comment>
<evidence type="ECO:0000256" key="11">
    <source>
        <dbReference type="SAM" id="Phobius"/>
    </source>
</evidence>
<evidence type="ECO:0000256" key="5">
    <source>
        <dbReference type="ARBA" id="ARBA00022519"/>
    </source>
</evidence>
<evidence type="ECO:0000256" key="10">
    <source>
        <dbReference type="SAM" id="MobiDB-lite"/>
    </source>
</evidence>
<dbReference type="InterPro" id="IPR001639">
    <property type="entry name" value="T2SS_protein-GspC"/>
</dbReference>
<sequence length="316" mass="34604">MNATDFILVFSGGGLEKIALFLGQISQPTYMEKAARLASLGLFLAVMFYLSKLVWFMVPEPEHLPYTPLSVTHVSSAERDSQVASIDVAALNLFGQPGVVKRTPQAQPEKIMDTNLKLTLRGILASDDATIARAIIADDRSRKENLYRIGGKISGGAELKEVNVDHIVLSRNGRLEILRLPKSKISGGSSLVKQPRQSSSASANRNRRLDSNASLREVRDSLMKDPQSLATLMTAEPQVDADGKVTGFKLGRGQDARMLRRFGLRRGDIVTSVNGVKLDGMNKLPELMKVLPSAQELSIEYTRRGQSRSVVLNMDG</sequence>
<dbReference type="GO" id="GO:0015627">
    <property type="term" value="C:type II protein secretion system complex"/>
    <property type="evidence" value="ECO:0007669"/>
    <property type="project" value="InterPro"/>
</dbReference>
<evidence type="ECO:0000256" key="2">
    <source>
        <dbReference type="ARBA" id="ARBA00007986"/>
    </source>
</evidence>
<keyword evidence="3" id="KW-0813">Transport</keyword>
<keyword evidence="8 11" id="KW-1133">Transmembrane helix</keyword>
<feature type="region of interest" description="Disordered" evidence="10">
    <location>
        <begin position="187"/>
        <end position="215"/>
    </location>
</feature>
<dbReference type="Gene3D" id="2.30.30.830">
    <property type="match status" value="1"/>
</dbReference>
<evidence type="ECO:0000256" key="8">
    <source>
        <dbReference type="ARBA" id="ARBA00022989"/>
    </source>
</evidence>
<dbReference type="GO" id="GO:0015628">
    <property type="term" value="P:protein secretion by the type II secretion system"/>
    <property type="evidence" value="ECO:0007669"/>
    <property type="project" value="InterPro"/>
</dbReference>
<dbReference type="InterPro" id="IPR036034">
    <property type="entry name" value="PDZ_sf"/>
</dbReference>
<gene>
    <name evidence="13" type="ORF">MNBD_GAMMA16-1818</name>
</gene>
<organism evidence="13">
    <name type="scientific">hydrothermal vent metagenome</name>
    <dbReference type="NCBI Taxonomy" id="652676"/>
    <lineage>
        <taxon>unclassified sequences</taxon>
        <taxon>metagenomes</taxon>
        <taxon>ecological metagenomes</taxon>
    </lineage>
</organism>
<proteinExistence type="inferred from homology"/>